<sequence length="412" mass="47064">MSDSASGSISGFLFQFEKALVLLATLDNITDVVSIEQVDDVAIQSDEDLVLVTIQSKHSIAPNGTTFEDTSKSLWRTLQIWIEKLEKGIFNDSTKFICSTNKKIAANSLLRKILTESFDDVVQEIKVLLDKQKAKLKGLQTSNKEAGKSIKPIIKLIQFVLSKEEKFRIIKENLIIEDSESLIERFFIATHMTTDNYSQTRKELVYNAMYGWLLSGSKAKWLQGTNIGAGFTKKDFDAKLSIVNANPAIVNAVFRKKDDLGVIDSKRLSEAKKELFVIQIADINRKKSAKERLIENAVLDFIYHDIEMAHIVRGGNFTEPDFRQFQKACIDRWQSYVDTVIVKELEDYDEEEKNEMAVKIFDNVMNNMEVNFQEGFSFNSSNSYIRNGTFLKLSNIPEIGWHPDWESKYKKS</sequence>
<proteinExistence type="predicted"/>
<organism evidence="2 3">
    <name type="scientific">Sphingobacterium multivorum</name>
    <dbReference type="NCBI Taxonomy" id="28454"/>
    <lineage>
        <taxon>Bacteria</taxon>
        <taxon>Pseudomonadati</taxon>
        <taxon>Bacteroidota</taxon>
        <taxon>Sphingobacteriia</taxon>
        <taxon>Sphingobacteriales</taxon>
        <taxon>Sphingobacteriaceae</taxon>
        <taxon>Sphingobacterium</taxon>
    </lineage>
</organism>
<dbReference type="Pfam" id="PF20283">
    <property type="entry name" value="CTD7"/>
    <property type="match status" value="1"/>
</dbReference>
<evidence type="ECO:0000259" key="1">
    <source>
        <dbReference type="Pfam" id="PF20283"/>
    </source>
</evidence>
<gene>
    <name evidence="2" type="ORF">I6I98_08775</name>
</gene>
<evidence type="ECO:0000313" key="2">
    <source>
        <dbReference type="EMBL" id="QQT55331.1"/>
    </source>
</evidence>
<dbReference type="InterPro" id="IPR046913">
    <property type="entry name" value="ABC-3C_CTD7"/>
</dbReference>
<feature type="domain" description="ABC-three component systems C-terminal" evidence="1">
    <location>
        <begin position="288"/>
        <end position="407"/>
    </location>
</feature>
<dbReference type="Proteomes" id="UP000595498">
    <property type="component" value="Chromosome"/>
</dbReference>
<name>A0ABX7CTC7_SPHMU</name>
<dbReference type="EMBL" id="CP068224">
    <property type="protein sequence ID" value="QQT55331.1"/>
    <property type="molecule type" value="Genomic_DNA"/>
</dbReference>
<accession>A0ABX7CTC7</accession>
<protein>
    <recommendedName>
        <fullName evidence="1">ABC-three component systems C-terminal domain-containing protein</fullName>
    </recommendedName>
</protein>
<reference evidence="2 3" key="1">
    <citation type="submission" date="2021-01" db="EMBL/GenBank/DDBJ databases">
        <title>FDA dAtabase for Regulatory Grade micrObial Sequences (FDA-ARGOS): Supporting development and validation of Infectious Disease Dx tests.</title>
        <authorList>
            <person name="Sproer C."/>
            <person name="Gronow S."/>
            <person name="Severitt S."/>
            <person name="Schroder I."/>
            <person name="Tallon L."/>
            <person name="Sadzewicz L."/>
            <person name="Zhao X."/>
            <person name="Boylan J."/>
            <person name="Ott S."/>
            <person name="Bowen H."/>
            <person name="Vavikolanu K."/>
            <person name="Mehta A."/>
            <person name="Aluvathingal J."/>
            <person name="Nadendla S."/>
            <person name="Lowell S."/>
            <person name="Myers T."/>
            <person name="Yan Y."/>
            <person name="Sichtig H."/>
        </authorList>
    </citation>
    <scope>NUCLEOTIDE SEQUENCE [LARGE SCALE GENOMIC DNA]</scope>
    <source>
        <strain evidence="2 3">FDAARGOS_1141</strain>
    </source>
</reference>
<evidence type="ECO:0000313" key="3">
    <source>
        <dbReference type="Proteomes" id="UP000595498"/>
    </source>
</evidence>
<keyword evidence="3" id="KW-1185">Reference proteome</keyword>